<proteinExistence type="predicted"/>
<name>A0A6J8CZA2_MYTCO</name>
<evidence type="ECO:0000313" key="2">
    <source>
        <dbReference type="Proteomes" id="UP000507470"/>
    </source>
</evidence>
<evidence type="ECO:0000313" key="1">
    <source>
        <dbReference type="EMBL" id="CAC5400727.1"/>
    </source>
</evidence>
<gene>
    <name evidence="1" type="ORF">MCOR_34882</name>
</gene>
<keyword evidence="2" id="KW-1185">Reference proteome</keyword>
<sequence>MQALREIATIAEMTVAVSGQPQTEDITSTINHVCSAVKSVEANMLDSLMTRMDTTLSAMNRPDRRPDHRPEQHRVKFSNEQNHNRYNSTNSKDCQYCGRTSCRIRSQCPASNKGLAKIRKAVTIPKRSQTLISVAVSHQTHGSTVLLEPLKSLAHKHRILAAKALVKIKHGKAYLSLLNPTDRKVEIKARTKLAEVAHVNTKTIQNFNETDPFLSIIKTPNCKSCSNLKFDLLESNLTDIEKTKDTEVFK</sequence>
<dbReference type="EMBL" id="CACVKT020006298">
    <property type="protein sequence ID" value="CAC5400727.1"/>
    <property type="molecule type" value="Genomic_DNA"/>
</dbReference>
<accession>A0A6J8CZA2</accession>
<protein>
    <submittedName>
        <fullName evidence="1">Uncharacterized protein</fullName>
    </submittedName>
</protein>
<organism evidence="1 2">
    <name type="scientific">Mytilus coruscus</name>
    <name type="common">Sea mussel</name>
    <dbReference type="NCBI Taxonomy" id="42192"/>
    <lineage>
        <taxon>Eukaryota</taxon>
        <taxon>Metazoa</taxon>
        <taxon>Spiralia</taxon>
        <taxon>Lophotrochozoa</taxon>
        <taxon>Mollusca</taxon>
        <taxon>Bivalvia</taxon>
        <taxon>Autobranchia</taxon>
        <taxon>Pteriomorphia</taxon>
        <taxon>Mytilida</taxon>
        <taxon>Mytiloidea</taxon>
        <taxon>Mytilidae</taxon>
        <taxon>Mytilinae</taxon>
        <taxon>Mytilus</taxon>
    </lineage>
</organism>
<dbReference type="AlphaFoldDB" id="A0A6J8CZA2"/>
<reference evidence="1 2" key="1">
    <citation type="submission" date="2020-06" db="EMBL/GenBank/DDBJ databases">
        <authorList>
            <person name="Li R."/>
            <person name="Bekaert M."/>
        </authorList>
    </citation>
    <scope>NUCLEOTIDE SEQUENCE [LARGE SCALE GENOMIC DNA]</scope>
    <source>
        <strain evidence="2">wild</strain>
    </source>
</reference>
<dbReference type="Proteomes" id="UP000507470">
    <property type="component" value="Unassembled WGS sequence"/>
</dbReference>